<dbReference type="AlphaFoldDB" id="X0RGY2"/>
<sequence>MPTQNDADGTPQRINGKGFSLNACATLPMSAHSGDEGDAYSVVYNIDPNMAGDFLYIKNSSDMPLRIYKIKAYTSGTGGVVTVTTGVTGTPTTGVALVPTNALVGSGKLAEG</sequence>
<organism evidence="1">
    <name type="scientific">marine sediment metagenome</name>
    <dbReference type="NCBI Taxonomy" id="412755"/>
    <lineage>
        <taxon>unclassified sequences</taxon>
        <taxon>metagenomes</taxon>
        <taxon>ecological metagenomes</taxon>
    </lineage>
</organism>
<evidence type="ECO:0000313" key="1">
    <source>
        <dbReference type="EMBL" id="GAF68003.1"/>
    </source>
</evidence>
<reference evidence="1" key="1">
    <citation type="journal article" date="2014" name="Front. Microbiol.">
        <title>High frequency of phylogenetically diverse reductive dehalogenase-homologous genes in deep subseafloor sedimentary metagenomes.</title>
        <authorList>
            <person name="Kawai M."/>
            <person name="Futagami T."/>
            <person name="Toyoda A."/>
            <person name="Takaki Y."/>
            <person name="Nishi S."/>
            <person name="Hori S."/>
            <person name="Arai W."/>
            <person name="Tsubouchi T."/>
            <person name="Morono Y."/>
            <person name="Uchiyama I."/>
            <person name="Ito T."/>
            <person name="Fujiyama A."/>
            <person name="Inagaki F."/>
            <person name="Takami H."/>
        </authorList>
    </citation>
    <scope>NUCLEOTIDE SEQUENCE</scope>
    <source>
        <strain evidence="1">Expedition CK06-06</strain>
    </source>
</reference>
<accession>X0RGY2</accession>
<protein>
    <submittedName>
        <fullName evidence="1">Uncharacterized protein</fullName>
    </submittedName>
</protein>
<name>X0RGY2_9ZZZZ</name>
<feature type="non-terminal residue" evidence="1">
    <location>
        <position position="112"/>
    </location>
</feature>
<gene>
    <name evidence="1" type="ORF">S01H1_14694</name>
</gene>
<proteinExistence type="predicted"/>
<dbReference type="EMBL" id="BARS01007652">
    <property type="protein sequence ID" value="GAF68003.1"/>
    <property type="molecule type" value="Genomic_DNA"/>
</dbReference>
<comment type="caution">
    <text evidence="1">The sequence shown here is derived from an EMBL/GenBank/DDBJ whole genome shotgun (WGS) entry which is preliminary data.</text>
</comment>